<dbReference type="AlphaFoldDB" id="A0A2T1C8Q7"/>
<dbReference type="InterPro" id="IPR029016">
    <property type="entry name" value="GAF-like_dom_sf"/>
</dbReference>
<evidence type="ECO:0000259" key="3">
    <source>
        <dbReference type="PROSITE" id="PS50113"/>
    </source>
</evidence>
<dbReference type="InterPro" id="IPR000160">
    <property type="entry name" value="GGDEF_dom"/>
</dbReference>
<dbReference type="SMART" id="SM00267">
    <property type="entry name" value="GGDEF"/>
    <property type="match status" value="1"/>
</dbReference>
<dbReference type="PROSITE" id="PS50113">
    <property type="entry name" value="PAC"/>
    <property type="match status" value="1"/>
</dbReference>
<dbReference type="RefSeq" id="WP_106287159.1">
    <property type="nucleotide sequence ID" value="NZ_CAWNTC010000176.1"/>
</dbReference>
<gene>
    <name evidence="6" type="ORF">C7B64_02915</name>
</gene>
<dbReference type="FunFam" id="3.30.70.270:FF:000001">
    <property type="entry name" value="Diguanylate cyclase domain protein"/>
    <property type="match status" value="1"/>
</dbReference>
<dbReference type="OrthoDB" id="442691at2"/>
<dbReference type="InterPro" id="IPR001633">
    <property type="entry name" value="EAL_dom"/>
</dbReference>
<accession>A0A2T1C8Q7</accession>
<evidence type="ECO:0000313" key="7">
    <source>
        <dbReference type="Proteomes" id="UP000238762"/>
    </source>
</evidence>
<proteinExistence type="predicted"/>
<dbReference type="InterPro" id="IPR029787">
    <property type="entry name" value="Nucleotide_cyclase"/>
</dbReference>
<dbReference type="SUPFAM" id="SSF55781">
    <property type="entry name" value="GAF domain-like"/>
    <property type="match status" value="2"/>
</dbReference>
<feature type="domain" description="EAL" evidence="4">
    <location>
        <begin position="652"/>
        <end position="906"/>
    </location>
</feature>
<dbReference type="InterPro" id="IPR043128">
    <property type="entry name" value="Rev_trsase/Diguanyl_cyclase"/>
</dbReference>
<reference evidence="6 7" key="1">
    <citation type="submission" date="2018-02" db="EMBL/GenBank/DDBJ databases">
        <authorList>
            <person name="Cohen D.B."/>
            <person name="Kent A.D."/>
        </authorList>
    </citation>
    <scope>NUCLEOTIDE SEQUENCE [LARGE SCALE GENOMIC DNA]</scope>
    <source>
        <strain evidence="6 7">CCAP 1448/3</strain>
    </source>
</reference>
<dbReference type="InterPro" id="IPR003018">
    <property type="entry name" value="GAF"/>
</dbReference>
<reference evidence="6 7" key="2">
    <citation type="submission" date="2018-03" db="EMBL/GenBank/DDBJ databases">
        <title>The ancient ancestry and fast evolution of plastids.</title>
        <authorList>
            <person name="Moore K.R."/>
            <person name="Magnabosco C."/>
            <person name="Momper L."/>
            <person name="Gold D.A."/>
            <person name="Bosak T."/>
            <person name="Fournier G.P."/>
        </authorList>
    </citation>
    <scope>NUCLEOTIDE SEQUENCE [LARGE SCALE GENOMIC DNA]</scope>
    <source>
        <strain evidence="6 7">CCAP 1448/3</strain>
    </source>
</reference>
<dbReference type="Proteomes" id="UP000238762">
    <property type="component" value="Unassembled WGS sequence"/>
</dbReference>
<dbReference type="NCBIfam" id="TIGR00229">
    <property type="entry name" value="sensory_box"/>
    <property type="match status" value="1"/>
</dbReference>
<dbReference type="InterPro" id="IPR035919">
    <property type="entry name" value="EAL_sf"/>
</dbReference>
<protein>
    <recommendedName>
        <fullName evidence="8">Diguanylate cyclase</fullName>
    </recommendedName>
</protein>
<dbReference type="SUPFAM" id="SSF55073">
    <property type="entry name" value="Nucleotide cyclase"/>
    <property type="match status" value="1"/>
</dbReference>
<dbReference type="SMART" id="SM00091">
    <property type="entry name" value="PAS"/>
    <property type="match status" value="1"/>
</dbReference>
<dbReference type="InterPro" id="IPR000700">
    <property type="entry name" value="PAS-assoc_C"/>
</dbReference>
<dbReference type="Pfam" id="PF00990">
    <property type="entry name" value="GGDEF"/>
    <property type="match status" value="1"/>
</dbReference>
<dbReference type="NCBIfam" id="TIGR00254">
    <property type="entry name" value="GGDEF"/>
    <property type="match status" value="1"/>
</dbReference>
<dbReference type="PANTHER" id="PTHR44757:SF2">
    <property type="entry name" value="BIOFILM ARCHITECTURE MAINTENANCE PROTEIN MBAA"/>
    <property type="match status" value="1"/>
</dbReference>
<dbReference type="InterPro" id="IPR000014">
    <property type="entry name" value="PAS"/>
</dbReference>
<dbReference type="PROSITE" id="PS50887">
    <property type="entry name" value="GGDEF"/>
    <property type="match status" value="1"/>
</dbReference>
<dbReference type="InterPro" id="IPR013656">
    <property type="entry name" value="PAS_4"/>
</dbReference>
<dbReference type="EMBL" id="PVWJ01000009">
    <property type="protein sequence ID" value="PSB04650.1"/>
    <property type="molecule type" value="Genomic_DNA"/>
</dbReference>
<comment type="caution">
    <text evidence="6">The sequence shown here is derived from an EMBL/GenBank/DDBJ whole genome shotgun (WGS) entry which is preliminary data.</text>
</comment>
<evidence type="ECO:0000256" key="1">
    <source>
        <dbReference type="SAM" id="MobiDB-lite"/>
    </source>
</evidence>
<dbReference type="Pfam" id="PF08448">
    <property type="entry name" value="PAS_4"/>
    <property type="match status" value="1"/>
</dbReference>
<dbReference type="Pfam" id="PF00563">
    <property type="entry name" value="EAL"/>
    <property type="match status" value="1"/>
</dbReference>
<evidence type="ECO:0000259" key="4">
    <source>
        <dbReference type="PROSITE" id="PS50883"/>
    </source>
</evidence>
<dbReference type="InterPro" id="IPR035965">
    <property type="entry name" value="PAS-like_dom_sf"/>
</dbReference>
<evidence type="ECO:0000313" key="6">
    <source>
        <dbReference type="EMBL" id="PSB04650.1"/>
    </source>
</evidence>
<dbReference type="CDD" id="cd01949">
    <property type="entry name" value="GGDEF"/>
    <property type="match status" value="1"/>
</dbReference>
<dbReference type="SMART" id="SM00052">
    <property type="entry name" value="EAL"/>
    <property type="match status" value="1"/>
</dbReference>
<dbReference type="SUPFAM" id="SSF141868">
    <property type="entry name" value="EAL domain-like"/>
    <property type="match status" value="1"/>
</dbReference>
<dbReference type="PANTHER" id="PTHR44757">
    <property type="entry name" value="DIGUANYLATE CYCLASE DGCP"/>
    <property type="match status" value="1"/>
</dbReference>
<dbReference type="CDD" id="cd00130">
    <property type="entry name" value="PAS"/>
    <property type="match status" value="1"/>
</dbReference>
<dbReference type="Pfam" id="PF13185">
    <property type="entry name" value="GAF_2"/>
    <property type="match status" value="1"/>
</dbReference>
<feature type="domain" description="PAS" evidence="2">
    <location>
        <begin position="352"/>
        <end position="422"/>
    </location>
</feature>
<feature type="domain" description="PAC" evidence="3">
    <location>
        <begin position="427"/>
        <end position="478"/>
    </location>
</feature>
<dbReference type="SMART" id="SM00065">
    <property type="entry name" value="GAF"/>
    <property type="match status" value="2"/>
</dbReference>
<dbReference type="PROSITE" id="PS50112">
    <property type="entry name" value="PAS"/>
    <property type="match status" value="1"/>
</dbReference>
<dbReference type="CDD" id="cd01948">
    <property type="entry name" value="EAL"/>
    <property type="match status" value="1"/>
</dbReference>
<dbReference type="Gene3D" id="3.30.450.40">
    <property type="match status" value="2"/>
</dbReference>
<dbReference type="Gene3D" id="3.20.20.450">
    <property type="entry name" value="EAL domain"/>
    <property type="match status" value="1"/>
</dbReference>
<organism evidence="6 7">
    <name type="scientific">Merismopedia glauca CCAP 1448/3</name>
    <dbReference type="NCBI Taxonomy" id="1296344"/>
    <lineage>
        <taxon>Bacteria</taxon>
        <taxon>Bacillati</taxon>
        <taxon>Cyanobacteriota</taxon>
        <taxon>Cyanophyceae</taxon>
        <taxon>Synechococcales</taxon>
        <taxon>Merismopediaceae</taxon>
        <taxon>Merismopedia</taxon>
    </lineage>
</organism>
<evidence type="ECO:0000259" key="5">
    <source>
        <dbReference type="PROSITE" id="PS50887"/>
    </source>
</evidence>
<dbReference type="Gene3D" id="3.30.450.20">
    <property type="entry name" value="PAS domain"/>
    <property type="match status" value="1"/>
</dbReference>
<sequence>MLLSQPQISTEAIALAQLIASMTEATSESEIYTTFVDLLPQILPIERVSVNLLNSSRQDLEIVALQGIEAQMPRGTKIPSDRLVSARTLETRQTQIEITDPQSSFVDSAKLAETGIQKLISTPLIVHKQAIGTIDVGVCLPDTDTQKITPIILQVVGLMATQLEKSFKIEQAQATVDRYRLYSEQLQILNDIAYKLSSLMSEGEIFDLLAQAMVDNFPLQRVSYAKLEPDGKFIRVFKQVGDNTILTNALLPVVHSIFAWVVEHNQPLISSDLDRSIYNAHQILAASGFKASWSVPVLVGGEVIGVLNAATTQSQVNIDELRDCLLTLGRLMGATIERIQMQEQAAGVLRANEARMLALVDDSPLLLIVVNVDREIVRVSRFGASQLGYQPENLVGLPFSSLHPESDRPSIKSYLDQLLEIEGGEISHQEVNMSRCDGKRIWARQTARKIYNPQGEPEILFVCEDITELRSLTAKLEHQAHYDNLTQLPNRTRFNQALVDTIFLAQDANQEVALLFIDLDRFKSVNDILGHLVGDRLLNSVAQRFTQTLRSSDLVARLGGDEFVVILPQVKTIEGVAIVAQKLISQLEPSFTISDREISIGCSIGIALFPRDGQTPSNLMKNADIAMYEAKKQGGNSYFFYQNTLSEQISTRLTLENYLKDAIANQELYLVFQPQVNIITGQVEGLEALLRWEHPILGNITPATFIPIAEENHLIEELTNWVLQQSLQVLKKLHQHYHHLCMAVNVSARGFTASDPLDRRISHLLTEYELSGCYLALEVTERFFMENTARSAEMMANLRKQGIRIAIDDFGTGFSSLTYLADLPIDTLKIDRSFTKDLDTDSRKKGIMSGIVAIARSLKIQCIAEGVESQTQLIQLSSLGCHQYQGFLFSKPVKVEHLPAILEPDYRQLRGTEAGEHGSRKDRYSSEL</sequence>
<feature type="domain" description="GGDEF" evidence="5">
    <location>
        <begin position="510"/>
        <end position="643"/>
    </location>
</feature>
<feature type="region of interest" description="Disordered" evidence="1">
    <location>
        <begin position="909"/>
        <end position="928"/>
    </location>
</feature>
<evidence type="ECO:0000259" key="2">
    <source>
        <dbReference type="PROSITE" id="PS50112"/>
    </source>
</evidence>
<dbReference type="InterPro" id="IPR052155">
    <property type="entry name" value="Biofilm_reg_signaling"/>
</dbReference>
<dbReference type="Pfam" id="PF01590">
    <property type="entry name" value="GAF"/>
    <property type="match status" value="1"/>
</dbReference>
<dbReference type="PROSITE" id="PS50883">
    <property type="entry name" value="EAL"/>
    <property type="match status" value="1"/>
</dbReference>
<dbReference type="Gene3D" id="3.30.70.270">
    <property type="match status" value="1"/>
</dbReference>
<keyword evidence="7" id="KW-1185">Reference proteome</keyword>
<name>A0A2T1C8Q7_9CYAN</name>
<evidence type="ECO:0008006" key="8">
    <source>
        <dbReference type="Google" id="ProtNLM"/>
    </source>
</evidence>
<dbReference type="SUPFAM" id="SSF55785">
    <property type="entry name" value="PYP-like sensor domain (PAS domain)"/>
    <property type="match status" value="1"/>
</dbReference>